<evidence type="ECO:0000313" key="1">
    <source>
        <dbReference type="EMBL" id="CAD6247299.1"/>
    </source>
</evidence>
<gene>
    <name evidence="1" type="ORF">NCGR_LOCUS31506</name>
</gene>
<accession>A0A811PP47</accession>
<organism evidence="1 2">
    <name type="scientific">Miscanthus lutarioriparius</name>
    <dbReference type="NCBI Taxonomy" id="422564"/>
    <lineage>
        <taxon>Eukaryota</taxon>
        <taxon>Viridiplantae</taxon>
        <taxon>Streptophyta</taxon>
        <taxon>Embryophyta</taxon>
        <taxon>Tracheophyta</taxon>
        <taxon>Spermatophyta</taxon>
        <taxon>Magnoliopsida</taxon>
        <taxon>Liliopsida</taxon>
        <taxon>Poales</taxon>
        <taxon>Poaceae</taxon>
        <taxon>PACMAD clade</taxon>
        <taxon>Panicoideae</taxon>
        <taxon>Andropogonodae</taxon>
        <taxon>Andropogoneae</taxon>
        <taxon>Saccharinae</taxon>
        <taxon>Miscanthus</taxon>
    </lineage>
</organism>
<protein>
    <submittedName>
        <fullName evidence="1">Uncharacterized protein</fullName>
    </submittedName>
</protein>
<sequence length="173" mass="19477">MDPKEKGKVNTKRLKTKDLTTFWSSGITSNFSPREAAAANVPYVEDQGGEEDDYNSDAEFEQAVYAVEEEMEGDRATIQKEEEIENHIEAEMVESDAQPEGIITQFNPDHIITDPGLRIPIDQFHVDIRSDGKIDAFMKSGSRNILGLNTVSKRIRLIVSIVIFLSKIAWMTN</sequence>
<comment type="caution">
    <text evidence="1">The sequence shown here is derived from an EMBL/GenBank/DDBJ whole genome shotgun (WGS) entry which is preliminary data.</text>
</comment>
<keyword evidence="2" id="KW-1185">Reference proteome</keyword>
<reference evidence="1" key="1">
    <citation type="submission" date="2020-10" db="EMBL/GenBank/DDBJ databases">
        <authorList>
            <person name="Han B."/>
            <person name="Lu T."/>
            <person name="Zhao Q."/>
            <person name="Huang X."/>
            <person name="Zhao Y."/>
        </authorList>
    </citation>
    <scope>NUCLEOTIDE SEQUENCE</scope>
</reference>
<dbReference type="Proteomes" id="UP000604825">
    <property type="component" value="Unassembled WGS sequence"/>
</dbReference>
<dbReference type="AlphaFoldDB" id="A0A811PP47"/>
<proteinExistence type="predicted"/>
<dbReference type="EMBL" id="CAJGYO010000007">
    <property type="protein sequence ID" value="CAD6247299.1"/>
    <property type="molecule type" value="Genomic_DNA"/>
</dbReference>
<name>A0A811PP47_9POAL</name>
<evidence type="ECO:0000313" key="2">
    <source>
        <dbReference type="Proteomes" id="UP000604825"/>
    </source>
</evidence>